<gene>
    <name evidence="2" type="ORF">SAMN04488523_106128</name>
</gene>
<dbReference type="EMBL" id="FOMW01000006">
    <property type="protein sequence ID" value="SFE29984.1"/>
    <property type="molecule type" value="Genomic_DNA"/>
</dbReference>
<dbReference type="RefSeq" id="WP_093923692.1">
    <property type="nucleotide sequence ID" value="NZ_FOMW01000006.1"/>
</dbReference>
<keyword evidence="3" id="KW-1185">Reference proteome</keyword>
<accession>A0A1I1ZDU8</accession>
<keyword evidence="1" id="KW-0732">Signal</keyword>
<dbReference type="Proteomes" id="UP000198977">
    <property type="component" value="Unassembled WGS sequence"/>
</dbReference>
<evidence type="ECO:0000256" key="1">
    <source>
        <dbReference type="SAM" id="SignalP"/>
    </source>
</evidence>
<dbReference type="PANTHER" id="PTHR34309:SF10">
    <property type="entry name" value="SLR1406 PROTEIN"/>
    <property type="match status" value="1"/>
</dbReference>
<name>A0A1I1ZDU8_9RHOB</name>
<dbReference type="InterPro" id="IPR038084">
    <property type="entry name" value="PduO/GlcC-like_sf"/>
</dbReference>
<dbReference type="InterPro" id="IPR052517">
    <property type="entry name" value="GlcG_carb_metab_protein"/>
</dbReference>
<organism evidence="2 3">
    <name type="scientific">Sulfitobacter brevis</name>
    <dbReference type="NCBI Taxonomy" id="74348"/>
    <lineage>
        <taxon>Bacteria</taxon>
        <taxon>Pseudomonadati</taxon>
        <taxon>Pseudomonadota</taxon>
        <taxon>Alphaproteobacteria</taxon>
        <taxon>Rhodobacterales</taxon>
        <taxon>Roseobacteraceae</taxon>
        <taxon>Sulfitobacter</taxon>
    </lineage>
</organism>
<reference evidence="3" key="1">
    <citation type="submission" date="2016-10" db="EMBL/GenBank/DDBJ databases">
        <authorList>
            <person name="Varghese N."/>
            <person name="Submissions S."/>
        </authorList>
    </citation>
    <scope>NUCLEOTIDE SEQUENCE [LARGE SCALE GENOMIC DNA]</scope>
    <source>
        <strain evidence="3">DSM 11443</strain>
    </source>
</reference>
<dbReference type="InterPro" id="IPR005624">
    <property type="entry name" value="PduO/GlcC-like"/>
</dbReference>
<dbReference type="Gene3D" id="3.30.450.150">
    <property type="entry name" value="Haem-degrading domain"/>
    <property type="match status" value="1"/>
</dbReference>
<dbReference type="Pfam" id="PF03928">
    <property type="entry name" value="HbpS-like"/>
    <property type="match status" value="1"/>
</dbReference>
<proteinExistence type="predicted"/>
<sequence length="168" mass="17264">MTRFLPAFIAACTLGGSAAWAGADDAFVEFRSLKPEVALQMAQAAMDSCKEQGFQVGVTVVDKSGVPQVYLRHRFAGSHVYETSYRKAWTAVSFRTNTTDLAATTQAGMPASGIRELSLALPLGGGMMVQDGDGALVAGIGVSGAPGGDADDLCAQAGIDAIADAIAF</sequence>
<dbReference type="OrthoDB" id="5786851at2"/>
<protein>
    <submittedName>
        <fullName evidence="2">Uncharacterized conserved protein GlcG, DUF336 family</fullName>
    </submittedName>
</protein>
<evidence type="ECO:0000313" key="2">
    <source>
        <dbReference type="EMBL" id="SFE29984.1"/>
    </source>
</evidence>
<dbReference type="PANTHER" id="PTHR34309">
    <property type="entry name" value="SLR1406 PROTEIN"/>
    <property type="match status" value="1"/>
</dbReference>
<evidence type="ECO:0000313" key="3">
    <source>
        <dbReference type="Proteomes" id="UP000198977"/>
    </source>
</evidence>
<dbReference type="STRING" id="74348.SAMN04488523_106128"/>
<feature type="chain" id="PRO_5011526567" evidence="1">
    <location>
        <begin position="22"/>
        <end position="168"/>
    </location>
</feature>
<dbReference type="AlphaFoldDB" id="A0A1I1ZDU8"/>
<dbReference type="SUPFAM" id="SSF143744">
    <property type="entry name" value="GlcG-like"/>
    <property type="match status" value="1"/>
</dbReference>
<feature type="signal peptide" evidence="1">
    <location>
        <begin position="1"/>
        <end position="21"/>
    </location>
</feature>